<sequence length="451" mass="47589">MTIPAALLTDLDARFSDYLATGRAPGAAWGVFDRSGLVHADGDGRDRAYRIASCTKSFTAAAVLALRDEGALALDDPITRWVPAFASVPLPTATSTPPTVAQLLTMSGGLATDNPWGDRQESITDDELDALVAAGLGFDTVPGTAFAYSNLGYALLGRVVQEAAGAPFRSVIRRRFLDPLGLVHTGWDATVEAPGGIAPGLHARDGRWEELPFSGPGAFSAIGGLFSTVEDLAHWAGWLASAFDPSLPALGGPLSAASRRELQQIHRFDGVRGYGYGLAVDVHPGHGPLVAHSGGYPGFSARMRWSAEQGVGVVAFANGTYANVAEPADAALVALLDGLPRRDRLAELWPLTRAAQQAATALIRSWSDADAERLLAMNVAMDEPLERRRAQIERAVAAVGGLREAPAFAERSVAPSHLEWRLSGVTGSLRVVIEMTPLAEATVQTFRVTVG</sequence>
<dbReference type="Proteomes" id="UP001157160">
    <property type="component" value="Unassembled WGS sequence"/>
</dbReference>
<dbReference type="PANTHER" id="PTHR46825">
    <property type="entry name" value="D-ALANYL-D-ALANINE-CARBOXYPEPTIDASE/ENDOPEPTIDASE AMPH"/>
    <property type="match status" value="1"/>
</dbReference>
<accession>A0AA37XB90</accession>
<evidence type="ECO:0000313" key="2">
    <source>
        <dbReference type="EMBL" id="GMA28321.1"/>
    </source>
</evidence>
<evidence type="ECO:0000313" key="3">
    <source>
        <dbReference type="Proteomes" id="UP001157160"/>
    </source>
</evidence>
<name>A0AA37XB90_9MICO</name>
<dbReference type="AlphaFoldDB" id="A0AA37XB90"/>
<reference evidence="2 3" key="1">
    <citation type="journal article" date="2014" name="Int. J. Syst. Evol. Microbiol.">
        <title>Complete genome sequence of Corynebacterium casei LMG S-19264T (=DSM 44701T), isolated from a smear-ripened cheese.</title>
        <authorList>
            <consortium name="US DOE Joint Genome Institute (JGI-PGF)"/>
            <person name="Walter F."/>
            <person name="Albersmeier A."/>
            <person name="Kalinowski J."/>
            <person name="Ruckert C."/>
        </authorList>
    </citation>
    <scope>NUCLEOTIDE SEQUENCE [LARGE SCALE GENOMIC DNA]</scope>
    <source>
        <strain evidence="2 3">NBRC 112289</strain>
    </source>
</reference>
<dbReference type="SUPFAM" id="SSF56601">
    <property type="entry name" value="beta-lactamase/transpeptidase-like"/>
    <property type="match status" value="1"/>
</dbReference>
<evidence type="ECO:0000259" key="1">
    <source>
        <dbReference type="Pfam" id="PF00144"/>
    </source>
</evidence>
<dbReference type="InterPro" id="IPR012338">
    <property type="entry name" value="Beta-lactam/transpept-like"/>
</dbReference>
<keyword evidence="3" id="KW-1185">Reference proteome</keyword>
<gene>
    <name evidence="2" type="ORF">GCM10025874_15740</name>
</gene>
<dbReference type="InterPro" id="IPR050491">
    <property type="entry name" value="AmpC-like"/>
</dbReference>
<dbReference type="EMBL" id="BSUL01000001">
    <property type="protein sequence ID" value="GMA28321.1"/>
    <property type="molecule type" value="Genomic_DNA"/>
</dbReference>
<dbReference type="InterPro" id="IPR001466">
    <property type="entry name" value="Beta-lactam-related"/>
</dbReference>
<dbReference type="Gene3D" id="3.40.710.10">
    <property type="entry name" value="DD-peptidase/beta-lactamase superfamily"/>
    <property type="match status" value="1"/>
</dbReference>
<dbReference type="Pfam" id="PF00144">
    <property type="entry name" value="Beta-lactamase"/>
    <property type="match status" value="1"/>
</dbReference>
<feature type="domain" description="Beta-lactamase-related" evidence="1">
    <location>
        <begin position="11"/>
        <end position="336"/>
    </location>
</feature>
<organism evidence="2 3">
    <name type="scientific">Arenivirga flava</name>
    <dbReference type="NCBI Taxonomy" id="1930060"/>
    <lineage>
        <taxon>Bacteria</taxon>
        <taxon>Bacillati</taxon>
        <taxon>Actinomycetota</taxon>
        <taxon>Actinomycetes</taxon>
        <taxon>Micrococcales</taxon>
        <taxon>Microbacteriaceae</taxon>
        <taxon>Arenivirga</taxon>
    </lineage>
</organism>
<comment type="caution">
    <text evidence="2">The sequence shown here is derived from an EMBL/GenBank/DDBJ whole genome shotgun (WGS) entry which is preliminary data.</text>
</comment>
<proteinExistence type="predicted"/>
<dbReference type="RefSeq" id="WP_284231677.1">
    <property type="nucleotide sequence ID" value="NZ_BSUL01000001.1"/>
</dbReference>
<protein>
    <submittedName>
        <fullName evidence="2">Penicillin-binding protein</fullName>
    </submittedName>
</protein>
<dbReference type="PANTHER" id="PTHR46825:SF9">
    <property type="entry name" value="BETA-LACTAMASE-RELATED DOMAIN-CONTAINING PROTEIN"/>
    <property type="match status" value="1"/>
</dbReference>